<evidence type="ECO:0000313" key="2">
    <source>
        <dbReference type="EMBL" id="MDW5597356.1"/>
    </source>
</evidence>
<organism evidence="2 3">
    <name type="scientific">Conexibacter stalactiti</name>
    <dbReference type="NCBI Taxonomy" id="1940611"/>
    <lineage>
        <taxon>Bacteria</taxon>
        <taxon>Bacillati</taxon>
        <taxon>Actinomycetota</taxon>
        <taxon>Thermoleophilia</taxon>
        <taxon>Solirubrobacterales</taxon>
        <taxon>Conexibacteraceae</taxon>
        <taxon>Conexibacter</taxon>
    </lineage>
</organism>
<evidence type="ECO:0000313" key="3">
    <source>
        <dbReference type="Proteomes" id="UP001284601"/>
    </source>
</evidence>
<reference evidence="2 3" key="2">
    <citation type="submission" date="2023-10" db="EMBL/GenBank/DDBJ databases">
        <authorList>
            <person name="Han X.F."/>
        </authorList>
    </citation>
    <scope>NUCLEOTIDE SEQUENCE [LARGE SCALE GENOMIC DNA]</scope>
    <source>
        <strain evidence="2 3">KCTC 39840</strain>
    </source>
</reference>
<dbReference type="SUPFAM" id="SSF54427">
    <property type="entry name" value="NTF2-like"/>
    <property type="match status" value="1"/>
</dbReference>
<sequence length="120" mass="13472">MSLRELFERYDDAWARRDLDAIVSMHSEEGVFHLHAASEPATGREAVRATFATVMEQYPDLRFERRDVRLGDDFIVFEYVMRVSGVSIDAIDLFVVADGLVTRKDTYLDATVLAALGAAA</sequence>
<dbReference type="Pfam" id="PF12680">
    <property type="entry name" value="SnoaL_2"/>
    <property type="match status" value="1"/>
</dbReference>
<protein>
    <submittedName>
        <fullName evidence="2">Nuclear transport factor 2 family protein</fullName>
    </submittedName>
</protein>
<dbReference type="RefSeq" id="WP_318599819.1">
    <property type="nucleotide sequence ID" value="NZ_JAWSTH010000084.1"/>
</dbReference>
<dbReference type="Gene3D" id="3.10.450.50">
    <property type="match status" value="1"/>
</dbReference>
<gene>
    <name evidence="2" type="ORF">R7226_23615</name>
</gene>
<dbReference type="InterPro" id="IPR037401">
    <property type="entry name" value="SnoaL-like"/>
</dbReference>
<comment type="caution">
    <text evidence="2">The sequence shown here is derived from an EMBL/GenBank/DDBJ whole genome shotgun (WGS) entry which is preliminary data.</text>
</comment>
<reference evidence="3" key="1">
    <citation type="submission" date="2023-07" db="EMBL/GenBank/DDBJ databases">
        <title>Conexibacter stalactiti sp. nov., isolated from stalactites in a lava cave and emended description of the genus Conexibacter.</title>
        <authorList>
            <person name="Lee S.D."/>
        </authorList>
    </citation>
    <scope>NUCLEOTIDE SEQUENCE [LARGE SCALE GENOMIC DNA]</scope>
    <source>
        <strain evidence="3">KCTC 39840</strain>
    </source>
</reference>
<evidence type="ECO:0000259" key="1">
    <source>
        <dbReference type="Pfam" id="PF12680"/>
    </source>
</evidence>
<keyword evidence="3" id="KW-1185">Reference proteome</keyword>
<dbReference type="EMBL" id="JAWSTH010000084">
    <property type="protein sequence ID" value="MDW5597356.1"/>
    <property type="molecule type" value="Genomic_DNA"/>
</dbReference>
<name>A0ABU4HVQ6_9ACTN</name>
<proteinExistence type="predicted"/>
<dbReference type="InterPro" id="IPR032710">
    <property type="entry name" value="NTF2-like_dom_sf"/>
</dbReference>
<dbReference type="Proteomes" id="UP001284601">
    <property type="component" value="Unassembled WGS sequence"/>
</dbReference>
<feature type="domain" description="SnoaL-like" evidence="1">
    <location>
        <begin position="8"/>
        <end position="103"/>
    </location>
</feature>
<accession>A0ABU4HVQ6</accession>